<dbReference type="PROSITE" id="PS01358">
    <property type="entry name" value="ZF_RANBP2_1"/>
    <property type="match status" value="1"/>
</dbReference>
<name>A0A5M8Q1W6_9LECA</name>
<evidence type="ECO:0000256" key="5">
    <source>
        <dbReference type="SAM" id="MobiDB-lite"/>
    </source>
</evidence>
<keyword evidence="1" id="KW-0479">Metal-binding</keyword>
<dbReference type="InterPro" id="IPR053000">
    <property type="entry name" value="WSS1-like_metalloprotease"/>
</dbReference>
<dbReference type="InterPro" id="IPR001876">
    <property type="entry name" value="Znf_RanBP2"/>
</dbReference>
<sequence length="416" mass="46493">MSEHDPVVDEYEHEKFRPREAEALQTLRKVASLVKPIMRQRGWKVGILTEFWPPEKTLLGLNWNRGQKICLRLRYPYDERQFLPLEDVVDTMLHELCHIVHGPHDEPFHTLWNQLRSEHENLISKGYTGERFLSTGHKLGGARIPKHEAGRRARASAEKRRTLTAGSGQKLGGQPVQRGQDIRKVIADAATRRATVTKGCASGTERGRGIVEETTKNGTRTKAEEEDADEEAIMQAYIEMIQQEERGKYGDAYLPPSSVNPAGSQGIGIARAPPPIPRSTKPGNGQKGPVVDLTDYEKPEDVRHSSRTPFQDTWTCDICTLENPSTYVCCDACATDRPESSFRNRSYSPPPQSAPGSSSPSNWPQTSHKNKSVKALSSLNSEASKKPMGWLCHRCGTFMESQWWTCASCGVMKLSS</sequence>
<dbReference type="PROSITE" id="PS50199">
    <property type="entry name" value="ZF_RANBP2_2"/>
    <property type="match status" value="1"/>
</dbReference>
<reference evidence="8 9" key="1">
    <citation type="submission" date="2019-09" db="EMBL/GenBank/DDBJ databases">
        <title>The hologenome of the rock-dwelling lichen Lasallia pustulata.</title>
        <authorList>
            <person name="Greshake Tzovaras B."/>
            <person name="Segers F."/>
            <person name="Bicker A."/>
            <person name="Dal Grande F."/>
            <person name="Otte J."/>
            <person name="Hankeln T."/>
            <person name="Schmitt I."/>
            <person name="Ebersberger I."/>
        </authorList>
    </citation>
    <scope>NUCLEOTIDE SEQUENCE [LARGE SCALE GENOMIC DNA]</scope>
    <source>
        <strain evidence="8">A1-1</strain>
    </source>
</reference>
<feature type="domain" description="RanBP2-type" evidence="6">
    <location>
        <begin position="310"/>
        <end position="339"/>
    </location>
</feature>
<proteinExistence type="predicted"/>
<evidence type="ECO:0000256" key="2">
    <source>
        <dbReference type="ARBA" id="ARBA00022771"/>
    </source>
</evidence>
<dbReference type="GO" id="GO:0006281">
    <property type="term" value="P:DNA repair"/>
    <property type="evidence" value="ECO:0007669"/>
    <property type="project" value="TreeGrafter"/>
</dbReference>
<dbReference type="PANTHER" id="PTHR46622:SF1">
    <property type="entry name" value="DNA-DEPENDENT METALLOPROTEASE WSS1"/>
    <property type="match status" value="1"/>
</dbReference>
<evidence type="ECO:0000256" key="4">
    <source>
        <dbReference type="PROSITE-ProRule" id="PRU00322"/>
    </source>
</evidence>
<feature type="compositionally biased region" description="Low complexity" evidence="5">
    <location>
        <begin position="354"/>
        <end position="364"/>
    </location>
</feature>
<gene>
    <name evidence="8" type="ORF">FRX48_00924</name>
</gene>
<dbReference type="EMBL" id="VXIT01000001">
    <property type="protein sequence ID" value="KAA6416204.1"/>
    <property type="molecule type" value="Genomic_DNA"/>
</dbReference>
<evidence type="ECO:0000313" key="8">
    <source>
        <dbReference type="EMBL" id="KAA6416204.1"/>
    </source>
</evidence>
<dbReference type="PANTHER" id="PTHR46622">
    <property type="entry name" value="DNA-DEPENDENT METALLOPROTEASE WSS1"/>
    <property type="match status" value="1"/>
</dbReference>
<dbReference type="InterPro" id="IPR013536">
    <property type="entry name" value="WLM_dom"/>
</dbReference>
<evidence type="ECO:0000313" key="9">
    <source>
        <dbReference type="Proteomes" id="UP000324767"/>
    </source>
</evidence>
<feature type="compositionally biased region" description="Basic and acidic residues" evidence="5">
    <location>
        <begin position="145"/>
        <end position="161"/>
    </location>
</feature>
<evidence type="ECO:0000256" key="3">
    <source>
        <dbReference type="ARBA" id="ARBA00022833"/>
    </source>
</evidence>
<dbReference type="Proteomes" id="UP000324767">
    <property type="component" value="Unassembled WGS sequence"/>
</dbReference>
<feature type="region of interest" description="Disordered" evidence="5">
    <location>
        <begin position="138"/>
        <end position="176"/>
    </location>
</feature>
<dbReference type="GO" id="GO:0008237">
    <property type="term" value="F:metallopeptidase activity"/>
    <property type="evidence" value="ECO:0007669"/>
    <property type="project" value="TreeGrafter"/>
</dbReference>
<dbReference type="GO" id="GO:0008270">
    <property type="term" value="F:zinc ion binding"/>
    <property type="evidence" value="ECO:0007669"/>
    <property type="project" value="UniProtKB-KW"/>
</dbReference>
<accession>A0A5M8Q1W6</accession>
<comment type="caution">
    <text evidence="8">The sequence shown here is derived from an EMBL/GenBank/DDBJ whole genome shotgun (WGS) entry which is preliminary data.</text>
</comment>
<evidence type="ECO:0000259" key="6">
    <source>
        <dbReference type="PROSITE" id="PS50199"/>
    </source>
</evidence>
<evidence type="ECO:0000259" key="7">
    <source>
        <dbReference type="PROSITE" id="PS51397"/>
    </source>
</evidence>
<keyword evidence="3" id="KW-0862">Zinc</keyword>
<dbReference type="AlphaFoldDB" id="A0A5M8Q1W6"/>
<feature type="region of interest" description="Disordered" evidence="5">
    <location>
        <begin position="340"/>
        <end position="376"/>
    </location>
</feature>
<organism evidence="8 9">
    <name type="scientific">Lasallia pustulata</name>
    <dbReference type="NCBI Taxonomy" id="136370"/>
    <lineage>
        <taxon>Eukaryota</taxon>
        <taxon>Fungi</taxon>
        <taxon>Dikarya</taxon>
        <taxon>Ascomycota</taxon>
        <taxon>Pezizomycotina</taxon>
        <taxon>Lecanoromycetes</taxon>
        <taxon>OSLEUM clade</taxon>
        <taxon>Umbilicariomycetidae</taxon>
        <taxon>Umbilicariales</taxon>
        <taxon>Umbilicariaceae</taxon>
        <taxon>Lasallia</taxon>
    </lineage>
</organism>
<dbReference type="Pfam" id="PF08325">
    <property type="entry name" value="WLM"/>
    <property type="match status" value="1"/>
</dbReference>
<feature type="region of interest" description="Disordered" evidence="5">
    <location>
        <begin position="274"/>
        <end position="308"/>
    </location>
</feature>
<feature type="compositionally biased region" description="Basic and acidic residues" evidence="5">
    <location>
        <begin position="295"/>
        <end position="304"/>
    </location>
</feature>
<dbReference type="OrthoDB" id="261960at2759"/>
<dbReference type="GO" id="GO:0005634">
    <property type="term" value="C:nucleus"/>
    <property type="evidence" value="ECO:0007669"/>
    <property type="project" value="TreeGrafter"/>
</dbReference>
<feature type="domain" description="WLM" evidence="7">
    <location>
        <begin position="1"/>
        <end position="195"/>
    </location>
</feature>
<keyword evidence="2 4" id="KW-0863">Zinc-finger</keyword>
<evidence type="ECO:0000256" key="1">
    <source>
        <dbReference type="ARBA" id="ARBA00022723"/>
    </source>
</evidence>
<dbReference type="Gene3D" id="2.30.30.380">
    <property type="entry name" value="Zn-finger domain of Sec23/24"/>
    <property type="match status" value="1"/>
</dbReference>
<dbReference type="PROSITE" id="PS51397">
    <property type="entry name" value="WLM"/>
    <property type="match status" value="1"/>
</dbReference>
<protein>
    <submittedName>
        <fullName evidence="8">Zinc metallopeptidase</fullName>
    </submittedName>
</protein>